<dbReference type="PROSITE" id="PS50949">
    <property type="entry name" value="HTH_GNTR"/>
    <property type="match status" value="1"/>
</dbReference>
<dbReference type="InterPro" id="IPR008920">
    <property type="entry name" value="TF_FadR/GntR_C"/>
</dbReference>
<dbReference type="PANTHER" id="PTHR43537:SF5">
    <property type="entry name" value="UXU OPERON TRANSCRIPTIONAL REGULATOR"/>
    <property type="match status" value="1"/>
</dbReference>
<evidence type="ECO:0000256" key="1">
    <source>
        <dbReference type="ARBA" id="ARBA00023015"/>
    </source>
</evidence>
<dbReference type="SUPFAM" id="SSF46785">
    <property type="entry name" value="Winged helix' DNA-binding domain"/>
    <property type="match status" value="1"/>
</dbReference>
<accession>A0ABT1CQX2</accession>
<evidence type="ECO:0000313" key="5">
    <source>
        <dbReference type="EMBL" id="MCO6408604.1"/>
    </source>
</evidence>
<dbReference type="SMART" id="SM00895">
    <property type="entry name" value="FCD"/>
    <property type="match status" value="1"/>
</dbReference>
<dbReference type="Pfam" id="PF07729">
    <property type="entry name" value="FCD"/>
    <property type="match status" value="1"/>
</dbReference>
<name>A0ABT1CQX2_9HYPH</name>
<feature type="domain" description="HTH gntR-type" evidence="4">
    <location>
        <begin position="8"/>
        <end position="75"/>
    </location>
</feature>
<dbReference type="SMART" id="SM00345">
    <property type="entry name" value="HTH_GNTR"/>
    <property type="match status" value="1"/>
</dbReference>
<dbReference type="SUPFAM" id="SSF48008">
    <property type="entry name" value="GntR ligand-binding domain-like"/>
    <property type="match status" value="1"/>
</dbReference>
<dbReference type="InterPro" id="IPR000524">
    <property type="entry name" value="Tscrpt_reg_HTH_GntR"/>
</dbReference>
<dbReference type="InterPro" id="IPR036388">
    <property type="entry name" value="WH-like_DNA-bd_sf"/>
</dbReference>
<proteinExistence type="predicted"/>
<evidence type="ECO:0000256" key="2">
    <source>
        <dbReference type="ARBA" id="ARBA00023125"/>
    </source>
</evidence>
<gene>
    <name evidence="5" type="ORF">GTW23_10500</name>
</gene>
<protein>
    <submittedName>
        <fullName evidence="5">FCD domain-containing protein</fullName>
    </submittedName>
</protein>
<keyword evidence="2" id="KW-0238">DNA-binding</keyword>
<evidence type="ECO:0000256" key="3">
    <source>
        <dbReference type="ARBA" id="ARBA00023163"/>
    </source>
</evidence>
<keyword evidence="3" id="KW-0804">Transcription</keyword>
<dbReference type="Pfam" id="PF00392">
    <property type="entry name" value="GntR"/>
    <property type="match status" value="1"/>
</dbReference>
<dbReference type="CDD" id="cd07377">
    <property type="entry name" value="WHTH_GntR"/>
    <property type="match status" value="1"/>
</dbReference>
<dbReference type="InterPro" id="IPR011711">
    <property type="entry name" value="GntR_C"/>
</dbReference>
<reference evidence="5 6" key="1">
    <citation type="submission" date="2020-01" db="EMBL/GenBank/DDBJ databases">
        <title>Genomes of bacteria type strains.</title>
        <authorList>
            <person name="Chen J."/>
            <person name="Zhu S."/>
            <person name="Yang J."/>
        </authorList>
    </citation>
    <scope>NUCLEOTIDE SEQUENCE [LARGE SCALE GENOMIC DNA]</scope>
    <source>
        <strain evidence="5 6">DSM 16655</strain>
    </source>
</reference>
<keyword evidence="1" id="KW-0805">Transcription regulation</keyword>
<dbReference type="PANTHER" id="PTHR43537">
    <property type="entry name" value="TRANSCRIPTIONAL REGULATOR, GNTR FAMILY"/>
    <property type="match status" value="1"/>
</dbReference>
<dbReference type="InterPro" id="IPR036390">
    <property type="entry name" value="WH_DNA-bd_sf"/>
</dbReference>
<evidence type="ECO:0000313" key="6">
    <source>
        <dbReference type="Proteomes" id="UP001320715"/>
    </source>
</evidence>
<sequence length="224" mass="25020">MSVEAKSKSHSIRAVDALRALIFAGELPPGSDHLESELAEKLGMSRTPVREATLVLESQGLLEVRPRKGVRISALSADDMREIYEVLTELESLAASLAADAHYSEQELSRLKSATLEMEASVAANDREGWARADAAFHDELVRLGGNKRIQTIVSNFNDQVRRARALTLHMRPMPKKSNEDHRALYEAIAKGDSTAARKIHWRHRTEAKDMLINLLNQHGLRRV</sequence>
<evidence type="ECO:0000259" key="4">
    <source>
        <dbReference type="PROSITE" id="PS50949"/>
    </source>
</evidence>
<dbReference type="EMBL" id="JAAAML010000002">
    <property type="protein sequence ID" value="MCO6408604.1"/>
    <property type="molecule type" value="Genomic_DNA"/>
</dbReference>
<dbReference type="Proteomes" id="UP001320715">
    <property type="component" value="Unassembled WGS sequence"/>
</dbReference>
<dbReference type="Gene3D" id="1.20.120.530">
    <property type="entry name" value="GntR ligand-binding domain-like"/>
    <property type="match status" value="1"/>
</dbReference>
<keyword evidence="6" id="KW-1185">Reference proteome</keyword>
<dbReference type="Gene3D" id="1.10.10.10">
    <property type="entry name" value="Winged helix-like DNA-binding domain superfamily/Winged helix DNA-binding domain"/>
    <property type="match status" value="1"/>
</dbReference>
<comment type="caution">
    <text evidence="5">The sequence shown here is derived from an EMBL/GenBank/DDBJ whole genome shotgun (WGS) entry which is preliminary data.</text>
</comment>
<organism evidence="5 6">
    <name type="scientific">Hoeflea alexandrii</name>
    <dbReference type="NCBI Taxonomy" id="288436"/>
    <lineage>
        <taxon>Bacteria</taxon>
        <taxon>Pseudomonadati</taxon>
        <taxon>Pseudomonadota</taxon>
        <taxon>Alphaproteobacteria</taxon>
        <taxon>Hyphomicrobiales</taxon>
        <taxon>Rhizobiaceae</taxon>
        <taxon>Hoeflea</taxon>
    </lineage>
</organism>